<dbReference type="InterPro" id="IPR029063">
    <property type="entry name" value="SAM-dependent_MTases_sf"/>
</dbReference>
<dbReference type="GO" id="GO:0016279">
    <property type="term" value="F:protein-lysine N-methyltransferase activity"/>
    <property type="evidence" value="ECO:0007669"/>
    <property type="project" value="InterPro"/>
</dbReference>
<dbReference type="SUPFAM" id="SSF53335">
    <property type="entry name" value="S-adenosyl-L-methionine-dependent methyltransferases"/>
    <property type="match status" value="1"/>
</dbReference>
<dbReference type="PANTHER" id="PTHR13610">
    <property type="entry name" value="METHYLTRANSFERASE DOMAIN-CONTAINING PROTEIN"/>
    <property type="match status" value="1"/>
</dbReference>
<evidence type="ECO:0000256" key="1">
    <source>
        <dbReference type="ARBA" id="ARBA00022603"/>
    </source>
</evidence>
<dbReference type="Proteomes" id="UP000034849">
    <property type="component" value="Unassembled WGS sequence"/>
</dbReference>
<dbReference type="InterPro" id="IPR026170">
    <property type="entry name" value="FAM173A/B"/>
</dbReference>
<dbReference type="EMBL" id="LBSX01000001">
    <property type="protein sequence ID" value="KKQ28236.1"/>
    <property type="molecule type" value="Genomic_DNA"/>
</dbReference>
<keyword evidence="1 4" id="KW-0489">Methyltransferase</keyword>
<accession>A0A0G0JJI7</accession>
<evidence type="ECO:0000313" key="5">
    <source>
        <dbReference type="Proteomes" id="UP000034849"/>
    </source>
</evidence>
<reference evidence="4 5" key="1">
    <citation type="journal article" date="2015" name="Nature">
        <title>rRNA introns, odd ribosomes, and small enigmatic genomes across a large radiation of phyla.</title>
        <authorList>
            <person name="Brown C.T."/>
            <person name="Hug L.A."/>
            <person name="Thomas B.C."/>
            <person name="Sharon I."/>
            <person name="Castelle C.J."/>
            <person name="Singh A."/>
            <person name="Wilkins M.J."/>
            <person name="Williams K.H."/>
            <person name="Banfield J.F."/>
        </authorList>
    </citation>
    <scope>NUCLEOTIDE SEQUENCE [LARGE SCALE GENOMIC DNA]</scope>
</reference>
<organism evidence="4 5">
    <name type="scientific">Candidatus Magasanikbacteria bacterium GW2011_GWC2_37_14</name>
    <dbReference type="NCBI Taxonomy" id="1619046"/>
    <lineage>
        <taxon>Bacteria</taxon>
        <taxon>Candidatus Magasanikiibacteriota</taxon>
    </lineage>
</organism>
<dbReference type="CDD" id="cd02440">
    <property type="entry name" value="AdoMet_MTases"/>
    <property type="match status" value="1"/>
</dbReference>
<sequence>MNIILIVTAFLGLIFLLYGLVIYCFTRVPHVITPISKIKTILENLDVKNKIIYDLGCGKGDFLFSLEKFGPAKLVGFELSPLLVWWGKFKAKIKNSKVEIKRKNFFNVDIVKADIIYLFLVQAVINKLAVKIIKEAKPGAEIICLADQVPGLVPTKVIESNPGGKFKVKIYFYKK</sequence>
<proteinExistence type="predicted"/>
<dbReference type="Gene3D" id="3.40.50.150">
    <property type="entry name" value="Vaccinia Virus protein VP39"/>
    <property type="match status" value="1"/>
</dbReference>
<evidence type="ECO:0000313" key="4">
    <source>
        <dbReference type="EMBL" id="KKQ28236.1"/>
    </source>
</evidence>
<dbReference type="GO" id="GO:0032259">
    <property type="term" value="P:methylation"/>
    <property type="evidence" value="ECO:0007669"/>
    <property type="project" value="UniProtKB-KW"/>
</dbReference>
<keyword evidence="3" id="KW-0949">S-adenosyl-L-methionine</keyword>
<evidence type="ECO:0000256" key="3">
    <source>
        <dbReference type="ARBA" id="ARBA00022691"/>
    </source>
</evidence>
<name>A0A0G0JJI7_9BACT</name>
<evidence type="ECO:0000256" key="2">
    <source>
        <dbReference type="ARBA" id="ARBA00022679"/>
    </source>
</evidence>
<dbReference type="STRING" id="1619046.US42_C0001G0087"/>
<keyword evidence="2 4" id="KW-0808">Transferase</keyword>
<dbReference type="AlphaFoldDB" id="A0A0G0JJI7"/>
<protein>
    <submittedName>
        <fullName evidence="4">Methyltransferase type 12</fullName>
    </submittedName>
</protein>
<gene>
    <name evidence="4" type="ORF">US42_C0001G0087</name>
</gene>
<dbReference type="PANTHER" id="PTHR13610:SF11">
    <property type="entry name" value="METHYLTRANSFERASE DOMAIN-CONTAINING PROTEIN"/>
    <property type="match status" value="1"/>
</dbReference>
<comment type="caution">
    <text evidence="4">The sequence shown here is derived from an EMBL/GenBank/DDBJ whole genome shotgun (WGS) entry which is preliminary data.</text>
</comment>